<evidence type="ECO:0000313" key="2">
    <source>
        <dbReference type="EMBL" id="TRO82447.1"/>
    </source>
</evidence>
<dbReference type="OrthoDB" id="5405510at2"/>
<dbReference type="NCBIfam" id="TIGR04411">
    <property type="entry name" value="T2SS_GspN_Lepto"/>
    <property type="match status" value="1"/>
</dbReference>
<keyword evidence="1" id="KW-1133">Transmembrane helix</keyword>
<evidence type="ECO:0000256" key="1">
    <source>
        <dbReference type="SAM" id="Phobius"/>
    </source>
</evidence>
<comment type="caution">
    <text evidence="2">The sequence shown here is derived from an EMBL/GenBank/DDBJ whole genome shotgun (WGS) entry which is preliminary data.</text>
</comment>
<reference evidence="2 3" key="1">
    <citation type="submission" date="2019-07" db="EMBL/GenBank/DDBJ databases">
        <title>Insights of Desulfuromonas acetexigens electromicrobiology.</title>
        <authorList>
            <person name="Katuri K."/>
            <person name="Sapireddy V."/>
            <person name="Shaw D.R."/>
            <person name="Saikaly P."/>
        </authorList>
    </citation>
    <scope>NUCLEOTIDE SEQUENCE [LARGE SCALE GENOMIC DNA]</scope>
    <source>
        <strain evidence="2 3">2873</strain>
    </source>
</reference>
<organism evidence="2 3">
    <name type="scientific">Trichloromonas acetexigens</name>
    <dbReference type="NCBI Taxonomy" id="38815"/>
    <lineage>
        <taxon>Bacteria</taxon>
        <taxon>Pseudomonadati</taxon>
        <taxon>Thermodesulfobacteriota</taxon>
        <taxon>Desulfuromonadia</taxon>
        <taxon>Desulfuromonadales</taxon>
        <taxon>Trichloromonadaceae</taxon>
        <taxon>Trichloromonas</taxon>
    </lineage>
</organism>
<gene>
    <name evidence="2" type="primary">gspN</name>
    <name evidence="2" type="ORF">FL622_07670</name>
</gene>
<keyword evidence="1" id="KW-0472">Membrane</keyword>
<name>A0A550JGU1_9BACT</name>
<dbReference type="InterPro" id="IPR030925">
    <property type="entry name" value="T2SS_GspN_Lepto"/>
</dbReference>
<protein>
    <submittedName>
        <fullName evidence="2">Type II secretion system protein GspN</fullName>
    </submittedName>
</protein>
<dbReference type="RefSeq" id="WP_092057495.1">
    <property type="nucleotide sequence ID" value="NZ_FOJJ01000034.1"/>
</dbReference>
<keyword evidence="1" id="KW-0812">Transmembrane</keyword>
<sequence length="299" mass="31780">MKSLIPFWRPPAGGQPGASGRDLWPLLLWALPVLLGGWLVGLLIWFPAAALETRLEQEANRQLHGQGRLELEGLTPRLPFAVGVRAGTLNLVQPAMAIAAEDIAAAPLWRSLFGGNPGLSFSARLLGGEAQGFARRDGELDLKLRDLRLALPLLENSQLAVAGTLTQGAFTGLWPPQDGSESRLLLTLTGVHLTGLSTFGAKEDVLELGTLELVGTGQGKAFKIERLEALDGHLIGTGSGSLLLADNLPASRMNLTLNLKTTAEMDGQLRELLSILVPPAPDGSLTLRLSGTLARPRLN</sequence>
<evidence type="ECO:0000313" key="3">
    <source>
        <dbReference type="Proteomes" id="UP000317155"/>
    </source>
</evidence>
<dbReference type="EMBL" id="VJVV01000004">
    <property type="protein sequence ID" value="TRO82447.1"/>
    <property type="molecule type" value="Genomic_DNA"/>
</dbReference>
<proteinExistence type="predicted"/>
<dbReference type="Proteomes" id="UP000317155">
    <property type="component" value="Unassembled WGS sequence"/>
</dbReference>
<dbReference type="AlphaFoldDB" id="A0A550JGU1"/>
<accession>A0A550JGU1</accession>
<keyword evidence="3" id="KW-1185">Reference proteome</keyword>
<feature type="transmembrane region" description="Helical" evidence="1">
    <location>
        <begin position="26"/>
        <end position="51"/>
    </location>
</feature>